<sequence>MADAREVKEAPLRIFRTFYSTCLHLEGSAKVVSFPKTAFALGHVTCSLDEDETRWILRKNIAKGHGNLHALLLVLAKLSETYLERRVTRSSGGKPDLEITIYANWSPCASKPNKDAEHIMHFVKEAEKKYDVSLEIVFAGLYNIMRPSCYYSPGEQNCRPCQHGPLTSLKPHTHKENADGLRLLHRHGVNVRTFKPGDWHVLTDYLVLERGAKKADIQEVVRQDGELRRVEDRYMADDLEYILHVEQPLKC</sequence>
<gene>
    <name evidence="2" type="ORF">BaRGS_00008870</name>
</gene>
<evidence type="ECO:0000313" key="3">
    <source>
        <dbReference type="Proteomes" id="UP001519460"/>
    </source>
</evidence>
<proteinExistence type="predicted"/>
<dbReference type="InterPro" id="IPR013158">
    <property type="entry name" value="AID"/>
</dbReference>
<dbReference type="EMBL" id="JACVVK020000041">
    <property type="protein sequence ID" value="KAK7499779.1"/>
    <property type="molecule type" value="Genomic_DNA"/>
</dbReference>
<dbReference type="AlphaFoldDB" id="A0ABD0LLC0"/>
<evidence type="ECO:0000313" key="2">
    <source>
        <dbReference type="EMBL" id="KAK7499779.1"/>
    </source>
</evidence>
<name>A0ABD0LLC0_9CAEN</name>
<feature type="domain" description="Activation-induced cytidine deaminase AID" evidence="1">
    <location>
        <begin position="55"/>
        <end position="208"/>
    </location>
</feature>
<evidence type="ECO:0000259" key="1">
    <source>
        <dbReference type="Pfam" id="PF08210"/>
    </source>
</evidence>
<protein>
    <recommendedName>
        <fullName evidence="1">Activation-induced cytidine deaminase AID domain-containing protein</fullName>
    </recommendedName>
</protein>
<comment type="caution">
    <text evidence="2">The sequence shown here is derived from an EMBL/GenBank/DDBJ whole genome shotgun (WGS) entry which is preliminary data.</text>
</comment>
<keyword evidence="3" id="KW-1185">Reference proteome</keyword>
<accession>A0ABD0LLC0</accession>
<reference evidence="2 3" key="1">
    <citation type="journal article" date="2023" name="Sci. Data">
        <title>Genome assembly of the Korean intertidal mud-creeper Batillaria attramentaria.</title>
        <authorList>
            <person name="Patra A.K."/>
            <person name="Ho P.T."/>
            <person name="Jun S."/>
            <person name="Lee S.J."/>
            <person name="Kim Y."/>
            <person name="Won Y.J."/>
        </authorList>
    </citation>
    <scope>NUCLEOTIDE SEQUENCE [LARGE SCALE GENOMIC DNA]</scope>
    <source>
        <strain evidence="2">Wonlab-2016</strain>
    </source>
</reference>
<dbReference type="Gene3D" id="3.40.140.10">
    <property type="entry name" value="Cytidine Deaminase, domain 2"/>
    <property type="match status" value="1"/>
</dbReference>
<dbReference type="Proteomes" id="UP001519460">
    <property type="component" value="Unassembled WGS sequence"/>
</dbReference>
<organism evidence="2 3">
    <name type="scientific">Batillaria attramentaria</name>
    <dbReference type="NCBI Taxonomy" id="370345"/>
    <lineage>
        <taxon>Eukaryota</taxon>
        <taxon>Metazoa</taxon>
        <taxon>Spiralia</taxon>
        <taxon>Lophotrochozoa</taxon>
        <taxon>Mollusca</taxon>
        <taxon>Gastropoda</taxon>
        <taxon>Caenogastropoda</taxon>
        <taxon>Sorbeoconcha</taxon>
        <taxon>Cerithioidea</taxon>
        <taxon>Batillariidae</taxon>
        <taxon>Batillaria</taxon>
    </lineage>
</organism>
<dbReference type="Pfam" id="PF08210">
    <property type="entry name" value="APOBEC_N"/>
    <property type="match status" value="1"/>
</dbReference>